<dbReference type="InterPro" id="IPR033336">
    <property type="entry name" value="SAXO1/2"/>
</dbReference>
<dbReference type="GO" id="GO:0005856">
    <property type="term" value="C:cytoskeleton"/>
    <property type="evidence" value="ECO:0007669"/>
    <property type="project" value="TreeGrafter"/>
</dbReference>
<name>A0A8S1SC76_9CILI</name>
<feature type="region of interest" description="Disordered" evidence="2">
    <location>
        <begin position="586"/>
        <end position="614"/>
    </location>
</feature>
<reference evidence="3" key="1">
    <citation type="submission" date="2021-01" db="EMBL/GenBank/DDBJ databases">
        <authorList>
            <consortium name="Genoscope - CEA"/>
            <person name="William W."/>
        </authorList>
    </citation>
    <scope>NUCLEOTIDE SEQUENCE</scope>
</reference>
<dbReference type="Proteomes" id="UP000689195">
    <property type="component" value="Unassembled WGS sequence"/>
</dbReference>
<sequence length="643" mass="75572">MKKITIFFQYENYYNNLTHVLMKINILEIIKVILQNIIYYELNYLLVQKIFCQISDYYLNHVLAKKLDEVFLNLIMKVQSIINNKNTNQSQFKIYIMDQKNIISVEESSENDCIVIRFMVNNKEVLPKIVFKLTENYSEQFSSTLYEHLSHYIPKECHYLYFNEPLKCMEKQRFNLITQVCVDVILKLLNIKYIPIIRTNYSLYKLEEAIQEGSKSVIEKLNQSWQTQCKLKSKITKEFLSTLNQFKYYYRIEILITSTLQQIKQEKYSEYDILYVPTDELIFLKTNIKQQLSLSFHDLEQINKFYILYQRQHIKNIYTQYFRYKFNNQIKTYLQMAQQNTKHNNSNKINSNLQFSSNQKQIVNTSQTIDNDVISSKKKEVYDRLMSSQTNRDNQTEVSLYFDHLGGKCLCALCNCGKHKCNGKNCIHKPQLHGNYTIYQKEYQKKTPETGSRYNQNIFTQPKAEGDLGNVTTYKHDFPGYNNKAELHKNSQKPTVSGVPFSGLSTYNNMYLNWGMGDTPQLLPQNNPTVIKEMPFMGRSIYKDSYQGVQVPPVQSCKNMNKALKSPLSPPDLQFSAESIAKSSYKPFRTDRVPTAKSQQNANLNPSYNGQYNSEYRKEFDPKSLNQCPAKDVLEEVARNTQF</sequence>
<protein>
    <submittedName>
        <fullName evidence="3">Uncharacterized protein</fullName>
    </submittedName>
</protein>
<comment type="caution">
    <text evidence="3">The sequence shown here is derived from an EMBL/GenBank/DDBJ whole genome shotgun (WGS) entry which is preliminary data.</text>
</comment>
<evidence type="ECO:0000256" key="1">
    <source>
        <dbReference type="ARBA" id="ARBA00008738"/>
    </source>
</evidence>
<organism evidence="3 4">
    <name type="scientific">Paramecium pentaurelia</name>
    <dbReference type="NCBI Taxonomy" id="43138"/>
    <lineage>
        <taxon>Eukaryota</taxon>
        <taxon>Sar</taxon>
        <taxon>Alveolata</taxon>
        <taxon>Ciliophora</taxon>
        <taxon>Intramacronucleata</taxon>
        <taxon>Oligohymenophorea</taxon>
        <taxon>Peniculida</taxon>
        <taxon>Parameciidae</taxon>
        <taxon>Paramecium</taxon>
    </lineage>
</organism>
<dbReference type="GO" id="GO:0008017">
    <property type="term" value="F:microtubule binding"/>
    <property type="evidence" value="ECO:0007669"/>
    <property type="project" value="InterPro"/>
</dbReference>
<keyword evidence="4" id="KW-1185">Reference proteome</keyword>
<accession>A0A8S1SC76</accession>
<gene>
    <name evidence="3" type="ORF">PPENT_87.1.T0060152</name>
</gene>
<evidence type="ECO:0000313" key="3">
    <source>
        <dbReference type="EMBL" id="CAD8137558.1"/>
    </source>
</evidence>
<feature type="compositionally biased region" description="Polar residues" evidence="2">
    <location>
        <begin position="596"/>
        <end position="614"/>
    </location>
</feature>
<dbReference type="EMBL" id="CAJJDO010000006">
    <property type="protein sequence ID" value="CAD8137558.1"/>
    <property type="molecule type" value="Genomic_DNA"/>
</dbReference>
<dbReference type="AlphaFoldDB" id="A0A8S1SC76"/>
<proteinExistence type="inferred from homology"/>
<comment type="similarity">
    <text evidence="1">Belongs to the FAM154 family.</text>
</comment>
<dbReference type="PANTHER" id="PTHR31516">
    <property type="entry name" value="STABILIZER OF AXONEMAL MICROTUBULES 2"/>
    <property type="match status" value="1"/>
</dbReference>
<evidence type="ECO:0000313" key="4">
    <source>
        <dbReference type="Proteomes" id="UP000689195"/>
    </source>
</evidence>
<dbReference type="PANTHER" id="PTHR31516:SF17">
    <property type="entry name" value="STABILIZER OF AXONEMAL MICROTUBULES 2"/>
    <property type="match status" value="1"/>
</dbReference>
<evidence type="ECO:0000256" key="2">
    <source>
        <dbReference type="SAM" id="MobiDB-lite"/>
    </source>
</evidence>